<keyword evidence="1" id="KW-0812">Transmembrane</keyword>
<dbReference type="Proteomes" id="UP001314170">
    <property type="component" value="Unassembled WGS sequence"/>
</dbReference>
<dbReference type="PANTHER" id="PTHR34115">
    <property type="entry name" value="PROTEIN, PUTATIVE-RELATED"/>
    <property type="match status" value="1"/>
</dbReference>
<dbReference type="EMBL" id="CAWUPB010001173">
    <property type="protein sequence ID" value="CAK7347855.1"/>
    <property type="molecule type" value="Genomic_DNA"/>
</dbReference>
<protein>
    <submittedName>
        <fullName evidence="2">Uncharacterized protein</fullName>
    </submittedName>
</protein>
<dbReference type="PANTHER" id="PTHR34115:SF7">
    <property type="entry name" value="PGG DOMAIN-CONTAINING PROTEIN"/>
    <property type="match status" value="1"/>
</dbReference>
<feature type="transmembrane region" description="Helical" evidence="1">
    <location>
        <begin position="53"/>
        <end position="80"/>
    </location>
</feature>
<dbReference type="InterPro" id="IPR053258">
    <property type="entry name" value="Ca-permeable_cation_channel"/>
</dbReference>
<keyword evidence="1" id="KW-1133">Transmembrane helix</keyword>
<evidence type="ECO:0000313" key="3">
    <source>
        <dbReference type="Proteomes" id="UP001314170"/>
    </source>
</evidence>
<reference evidence="2 3" key="1">
    <citation type="submission" date="2024-01" db="EMBL/GenBank/DDBJ databases">
        <authorList>
            <person name="Waweru B."/>
        </authorList>
    </citation>
    <scope>NUCLEOTIDE SEQUENCE [LARGE SCALE GENOMIC DNA]</scope>
</reference>
<dbReference type="AlphaFoldDB" id="A0AAV1SBG4"/>
<gene>
    <name evidence="2" type="ORF">DCAF_LOCUS20544</name>
</gene>
<accession>A0AAV1SBG4</accession>
<evidence type="ECO:0000256" key="1">
    <source>
        <dbReference type="SAM" id="Phobius"/>
    </source>
</evidence>
<sequence>MPTSPYDTHKRVMSAFLAALFIYATASVAEFILRTQNSVYHGLVGNIRLFASAVATVFLLVVLAPVLAYCISVLWTCLLVRLAYESCQEFYQLLCQTYTDVLKKLSESARSSKELVSRKWRYVAWAFVFSLIFRQDIQLSYLNATVVKIAVAMPHWSNMDYMVVPVIVGALFAVNVDMESDPH</sequence>
<feature type="transmembrane region" description="Helical" evidence="1">
    <location>
        <begin position="12"/>
        <end position="33"/>
    </location>
</feature>
<organism evidence="2 3">
    <name type="scientific">Dovyalis caffra</name>
    <dbReference type="NCBI Taxonomy" id="77055"/>
    <lineage>
        <taxon>Eukaryota</taxon>
        <taxon>Viridiplantae</taxon>
        <taxon>Streptophyta</taxon>
        <taxon>Embryophyta</taxon>
        <taxon>Tracheophyta</taxon>
        <taxon>Spermatophyta</taxon>
        <taxon>Magnoliopsida</taxon>
        <taxon>eudicotyledons</taxon>
        <taxon>Gunneridae</taxon>
        <taxon>Pentapetalae</taxon>
        <taxon>rosids</taxon>
        <taxon>fabids</taxon>
        <taxon>Malpighiales</taxon>
        <taxon>Salicaceae</taxon>
        <taxon>Flacourtieae</taxon>
        <taxon>Dovyalis</taxon>
    </lineage>
</organism>
<name>A0AAV1SBG4_9ROSI</name>
<comment type="caution">
    <text evidence="2">The sequence shown here is derived from an EMBL/GenBank/DDBJ whole genome shotgun (WGS) entry which is preliminary data.</text>
</comment>
<evidence type="ECO:0000313" key="2">
    <source>
        <dbReference type="EMBL" id="CAK7347855.1"/>
    </source>
</evidence>
<keyword evidence="3" id="KW-1185">Reference proteome</keyword>
<keyword evidence="1" id="KW-0472">Membrane</keyword>
<proteinExistence type="predicted"/>